<evidence type="ECO:0000313" key="14">
    <source>
        <dbReference type="Proteomes" id="UP000327013"/>
    </source>
</evidence>
<gene>
    <name evidence="13" type="ORF">FH972_023420</name>
</gene>
<dbReference type="SUPFAM" id="SSF54631">
    <property type="entry name" value="CBS-domain pair"/>
    <property type="match status" value="1"/>
</dbReference>
<feature type="compositionally biased region" description="Polar residues" evidence="8">
    <location>
        <begin position="627"/>
        <end position="638"/>
    </location>
</feature>
<name>A0A5N6KVR7_9ROSI</name>
<dbReference type="AlphaFoldDB" id="A0A5N6KVR7"/>
<feature type="compositionally biased region" description="Acidic residues" evidence="8">
    <location>
        <begin position="427"/>
        <end position="436"/>
    </location>
</feature>
<feature type="region of interest" description="Disordered" evidence="8">
    <location>
        <begin position="417"/>
        <end position="485"/>
    </location>
</feature>
<feature type="transmembrane region" description="Helical" evidence="9">
    <location>
        <begin position="124"/>
        <end position="145"/>
    </location>
</feature>
<feature type="compositionally biased region" description="Basic residues" evidence="8">
    <location>
        <begin position="717"/>
        <end position="730"/>
    </location>
</feature>
<feature type="region of interest" description="Disordered" evidence="8">
    <location>
        <begin position="605"/>
        <end position="752"/>
    </location>
</feature>
<evidence type="ECO:0000256" key="6">
    <source>
        <dbReference type="PROSITE-ProRule" id="PRU00703"/>
    </source>
</evidence>
<dbReference type="PROSITE" id="PS51846">
    <property type="entry name" value="CNNM"/>
    <property type="match status" value="1"/>
</dbReference>
<keyword evidence="3" id="KW-0677">Repeat</keyword>
<dbReference type="GO" id="GO:0005737">
    <property type="term" value="C:cytoplasm"/>
    <property type="evidence" value="ECO:0007669"/>
    <property type="project" value="TreeGrafter"/>
</dbReference>
<dbReference type="GO" id="GO:0016020">
    <property type="term" value="C:membrane"/>
    <property type="evidence" value="ECO:0007669"/>
    <property type="project" value="UniProtKB-SubCell"/>
</dbReference>
<feature type="compositionally biased region" description="Basic and acidic residues" evidence="8">
    <location>
        <begin position="472"/>
        <end position="484"/>
    </location>
</feature>
<keyword evidence="6" id="KW-0129">CBS domain</keyword>
<evidence type="ECO:0000259" key="12">
    <source>
        <dbReference type="PROSITE" id="PS51846"/>
    </source>
</evidence>
<reference evidence="13 14" key="1">
    <citation type="submission" date="2019-06" db="EMBL/GenBank/DDBJ databases">
        <title>A chromosomal-level reference genome of Carpinus fangiana (Coryloideae, Betulaceae).</title>
        <authorList>
            <person name="Yang X."/>
            <person name="Wang Z."/>
            <person name="Zhang L."/>
            <person name="Hao G."/>
            <person name="Liu J."/>
            <person name="Yang Y."/>
        </authorList>
    </citation>
    <scope>NUCLEOTIDE SEQUENCE [LARGE SCALE GENOMIC DNA]</scope>
    <source>
        <strain evidence="13">Cfa_2016G</strain>
        <tissue evidence="13">Leaf</tissue>
    </source>
</reference>
<feature type="domain" description="CNNM transmembrane" evidence="12">
    <location>
        <begin position="61"/>
        <end position="246"/>
    </location>
</feature>
<feature type="transmembrane region" description="Helical" evidence="9">
    <location>
        <begin position="151"/>
        <end position="171"/>
    </location>
</feature>
<dbReference type="GO" id="GO:0010960">
    <property type="term" value="P:magnesium ion homeostasis"/>
    <property type="evidence" value="ECO:0007669"/>
    <property type="project" value="InterPro"/>
</dbReference>
<evidence type="ECO:0000256" key="8">
    <source>
        <dbReference type="SAM" id="MobiDB-lite"/>
    </source>
</evidence>
<proteinExistence type="predicted"/>
<accession>A0A5N6KVR7</accession>
<feature type="domain" description="CBS" evidence="11">
    <location>
        <begin position="327"/>
        <end position="392"/>
    </location>
</feature>
<sequence>MSGLHQGIGGSGRPPPVAGRPTLGVASLLHVCFAFLSHLTTTHAAPLASIHADQDEPIPPSDPGLWLYLTIAITLVLLGGAFAGLTIALMGQDEIYLQVLSASGDGSERKNAAKVLGLLKKGKHWVLVTLLVANVITNETLPIVLDRSIGGGYAAAAASTLLVIVFGEIVPQSICVRYGLSIGAWMANFVLILMWMFSPVTWPIAKLLDYLLGEDHGTVYKKSGLKTLVTLHKSLGGDGDRLNADEVSIISGVLDLKAKSVGSIMTPMNDVFVLPSNAVLDADMMEAVMREGYSRIPIHEPHNKSDFVGMLLVKMLITYDPDDALKVSDFSLATLPETRPETSCLDIINFFQKGKSHMVLVSDDPGAPHGALGVVTLEDVIEELIGEEIIDESDVFIDVHKAIRRMHPPPITRIRAEKGEVITDPDGQQDGDEDDFYDHHHHHRSRVPQSGMRSARPSLTASESGRSVTFPKRRESGHSNHGDRLVPVNVSKYSAEMRQQLGKLGPSNAARQPKPNKIGSVTIKAPAVSSIPENKKIATQEPSRSNTIPAPVVSPEPTAAQEGVGAGLITPGLDASDGVQALQQGYGTWGNVGEAQGPRDIERESVLSPGSRHRTNPLKSPPDPKRTNSTSTIGSMHTNIGGDRPILRNRGAARSGSIHENFAESGKLVLETTSSSDEENHVRAPQSAAQDDDDEGGRAAPGEVVEGSDSRAEGTGRKRKQRPRRRKKKPWKENGKADGNNEQTPLLQRNGQ</sequence>
<feature type="transmembrane region" description="Helical" evidence="9">
    <location>
        <begin position="65"/>
        <end position="90"/>
    </location>
</feature>
<dbReference type="PANTHER" id="PTHR12064">
    <property type="entry name" value="METAL TRANSPORTER CNNM"/>
    <property type="match status" value="1"/>
</dbReference>
<keyword evidence="2 7" id="KW-0812">Transmembrane</keyword>
<evidence type="ECO:0000256" key="9">
    <source>
        <dbReference type="SAM" id="Phobius"/>
    </source>
</evidence>
<dbReference type="Gene3D" id="3.10.580.10">
    <property type="entry name" value="CBS-domain"/>
    <property type="match status" value="1"/>
</dbReference>
<protein>
    <recommendedName>
        <fullName evidence="15">CNNM transmembrane domain-containing protein</fullName>
    </recommendedName>
</protein>
<dbReference type="InterPro" id="IPR002550">
    <property type="entry name" value="CNNM"/>
</dbReference>
<dbReference type="PROSITE" id="PS51371">
    <property type="entry name" value="CBS"/>
    <property type="match status" value="1"/>
</dbReference>
<evidence type="ECO:0000256" key="1">
    <source>
        <dbReference type="ARBA" id="ARBA00004141"/>
    </source>
</evidence>
<dbReference type="OrthoDB" id="5353557at2759"/>
<dbReference type="InterPro" id="IPR000644">
    <property type="entry name" value="CBS_dom"/>
</dbReference>
<keyword evidence="4 7" id="KW-1133">Transmembrane helix</keyword>
<evidence type="ECO:0000256" key="7">
    <source>
        <dbReference type="PROSITE-ProRule" id="PRU01193"/>
    </source>
</evidence>
<evidence type="ECO:0000256" key="10">
    <source>
        <dbReference type="SAM" id="SignalP"/>
    </source>
</evidence>
<dbReference type="PANTHER" id="PTHR12064:SF97">
    <property type="entry name" value="METAL TRANSPORTER CNNM-5"/>
    <property type="match status" value="1"/>
</dbReference>
<evidence type="ECO:0000313" key="13">
    <source>
        <dbReference type="EMBL" id="KAB8346378.1"/>
    </source>
</evidence>
<dbReference type="Proteomes" id="UP000327013">
    <property type="component" value="Unassembled WGS sequence"/>
</dbReference>
<comment type="subcellular location">
    <subcellularLocation>
        <location evidence="1">Membrane</location>
        <topology evidence="1">Multi-pass membrane protein</topology>
    </subcellularLocation>
</comment>
<feature type="region of interest" description="Disordered" evidence="8">
    <location>
        <begin position="535"/>
        <end position="558"/>
    </location>
</feature>
<feature type="transmembrane region" description="Helical" evidence="9">
    <location>
        <begin position="178"/>
        <end position="197"/>
    </location>
</feature>
<evidence type="ECO:0000256" key="4">
    <source>
        <dbReference type="ARBA" id="ARBA00022989"/>
    </source>
</evidence>
<organism evidence="13 14">
    <name type="scientific">Carpinus fangiana</name>
    <dbReference type="NCBI Taxonomy" id="176857"/>
    <lineage>
        <taxon>Eukaryota</taxon>
        <taxon>Viridiplantae</taxon>
        <taxon>Streptophyta</taxon>
        <taxon>Embryophyta</taxon>
        <taxon>Tracheophyta</taxon>
        <taxon>Spermatophyta</taxon>
        <taxon>Magnoliopsida</taxon>
        <taxon>eudicotyledons</taxon>
        <taxon>Gunneridae</taxon>
        <taxon>Pentapetalae</taxon>
        <taxon>rosids</taxon>
        <taxon>fabids</taxon>
        <taxon>Fagales</taxon>
        <taxon>Betulaceae</taxon>
        <taxon>Carpinus</taxon>
    </lineage>
</organism>
<evidence type="ECO:0008006" key="15">
    <source>
        <dbReference type="Google" id="ProtNLM"/>
    </source>
</evidence>
<evidence type="ECO:0000256" key="5">
    <source>
        <dbReference type="ARBA" id="ARBA00023136"/>
    </source>
</evidence>
<keyword evidence="5 7" id="KW-0472">Membrane</keyword>
<keyword evidence="10" id="KW-0732">Signal</keyword>
<evidence type="ECO:0000259" key="11">
    <source>
        <dbReference type="PROSITE" id="PS51371"/>
    </source>
</evidence>
<dbReference type="InterPro" id="IPR045095">
    <property type="entry name" value="ACDP"/>
</dbReference>
<dbReference type="Pfam" id="PF01595">
    <property type="entry name" value="CNNM"/>
    <property type="match status" value="1"/>
</dbReference>
<feature type="chain" id="PRO_5024361917" description="CNNM transmembrane domain-containing protein" evidence="10">
    <location>
        <begin position="45"/>
        <end position="752"/>
    </location>
</feature>
<dbReference type="CDD" id="cd04590">
    <property type="entry name" value="CBS_pair_CorC_HlyC_assoc"/>
    <property type="match status" value="1"/>
</dbReference>
<feature type="compositionally biased region" description="Polar residues" evidence="8">
    <location>
        <begin position="447"/>
        <end position="467"/>
    </location>
</feature>
<comment type="caution">
    <text evidence="13">The sequence shown here is derived from an EMBL/GenBank/DDBJ whole genome shotgun (WGS) entry which is preliminary data.</text>
</comment>
<feature type="compositionally biased region" description="Polar residues" evidence="8">
    <location>
        <begin position="740"/>
        <end position="752"/>
    </location>
</feature>
<keyword evidence="14" id="KW-1185">Reference proteome</keyword>
<feature type="signal peptide" evidence="10">
    <location>
        <begin position="1"/>
        <end position="44"/>
    </location>
</feature>
<evidence type="ECO:0000256" key="2">
    <source>
        <dbReference type="ARBA" id="ARBA00022692"/>
    </source>
</evidence>
<dbReference type="InterPro" id="IPR044751">
    <property type="entry name" value="Ion_transp-like_CBS"/>
</dbReference>
<dbReference type="EMBL" id="VIBQ01000013">
    <property type="protein sequence ID" value="KAB8346378.1"/>
    <property type="molecule type" value="Genomic_DNA"/>
</dbReference>
<evidence type="ECO:0000256" key="3">
    <source>
        <dbReference type="ARBA" id="ARBA00022737"/>
    </source>
</evidence>
<dbReference type="FunFam" id="3.10.580.10:FF:000006">
    <property type="entry name" value="DUF21 and CBS domain protein"/>
    <property type="match status" value="1"/>
</dbReference>
<dbReference type="GO" id="GO:0030026">
    <property type="term" value="P:intracellular manganese ion homeostasis"/>
    <property type="evidence" value="ECO:0007669"/>
    <property type="project" value="TreeGrafter"/>
</dbReference>
<dbReference type="InterPro" id="IPR046342">
    <property type="entry name" value="CBS_dom_sf"/>
</dbReference>